<proteinExistence type="predicted"/>
<dbReference type="EMBL" id="CAUYUJ010004440">
    <property type="protein sequence ID" value="CAK0809533.1"/>
    <property type="molecule type" value="Genomic_DNA"/>
</dbReference>
<name>A0ABN9QTE6_9DINO</name>
<dbReference type="Proteomes" id="UP001189429">
    <property type="component" value="Unassembled WGS sequence"/>
</dbReference>
<accession>A0ABN9QTE6</accession>
<organism evidence="1 2">
    <name type="scientific">Prorocentrum cordatum</name>
    <dbReference type="NCBI Taxonomy" id="2364126"/>
    <lineage>
        <taxon>Eukaryota</taxon>
        <taxon>Sar</taxon>
        <taxon>Alveolata</taxon>
        <taxon>Dinophyceae</taxon>
        <taxon>Prorocentrales</taxon>
        <taxon>Prorocentraceae</taxon>
        <taxon>Prorocentrum</taxon>
    </lineage>
</organism>
<evidence type="ECO:0000313" key="1">
    <source>
        <dbReference type="EMBL" id="CAK0809533.1"/>
    </source>
</evidence>
<comment type="caution">
    <text evidence="1">The sequence shown here is derived from an EMBL/GenBank/DDBJ whole genome shotgun (WGS) entry which is preliminary data.</text>
</comment>
<evidence type="ECO:0000313" key="2">
    <source>
        <dbReference type="Proteomes" id="UP001189429"/>
    </source>
</evidence>
<gene>
    <name evidence="1" type="ORF">PCOR1329_LOCUS14765</name>
</gene>
<keyword evidence="2" id="KW-1185">Reference proteome</keyword>
<protein>
    <submittedName>
        <fullName evidence="1">Uncharacterized protein</fullName>
    </submittedName>
</protein>
<reference evidence="1" key="1">
    <citation type="submission" date="2023-10" db="EMBL/GenBank/DDBJ databases">
        <authorList>
            <person name="Chen Y."/>
            <person name="Shah S."/>
            <person name="Dougan E. K."/>
            <person name="Thang M."/>
            <person name="Chan C."/>
        </authorList>
    </citation>
    <scope>NUCLEOTIDE SEQUENCE [LARGE SCALE GENOMIC DNA]</scope>
</reference>
<sequence>MRGWHGAVWRPPMVGPVHWACCPIVLALVCAWTVAHQASSPLFAYMWHVVQEPPPVMRSSLDRWGPIRRWGCNRTETPFIFVHIGKAGGGTVRRRIVAAALNYTRSEDRTKWADRGAYYPVDVRFANGTSTTVLARFDNSGHRNWRPNGSWRSYEGTMPCVAQTPIGQAIACPEIRRELIPRWQSNCPDECCVYVGHNFVGNEMHWLPRPYLKRWWEANYGRDVQGNDPIGLLFSVDSSLNGSLCSDFDPQMEDRVPNFAIELWTCSRTLDFKVDAWAHQTAAGREFAPVWSFAYASLPLLRVTLVRETFDWLLSRHGWDRLYEKHNLSCHNISEAAYSVRWGEGSLEMIYGPGWAHRLALSCVLQLCGEDCLVRWNEGVASIAELERQARENLRYSFAVVGLSHEPEVFYKMVAS</sequence>